<keyword evidence="2" id="KW-1185">Reference proteome</keyword>
<dbReference type="AlphaFoldDB" id="A0A0V1FY19"/>
<gene>
    <name evidence="1" type="ORF">T4D_8103</name>
</gene>
<evidence type="ECO:0000313" key="2">
    <source>
        <dbReference type="Proteomes" id="UP000054995"/>
    </source>
</evidence>
<evidence type="ECO:0000313" key="1">
    <source>
        <dbReference type="EMBL" id="KRY90764.1"/>
    </source>
</evidence>
<name>A0A0V1FY19_TRIPS</name>
<dbReference type="EMBL" id="JYDT01000018">
    <property type="protein sequence ID" value="KRY90764.1"/>
    <property type="molecule type" value="Genomic_DNA"/>
</dbReference>
<comment type="caution">
    <text evidence="1">The sequence shown here is derived from an EMBL/GenBank/DDBJ whole genome shotgun (WGS) entry which is preliminary data.</text>
</comment>
<organism evidence="1 2">
    <name type="scientific">Trichinella pseudospiralis</name>
    <name type="common">Parasitic roundworm</name>
    <dbReference type="NCBI Taxonomy" id="6337"/>
    <lineage>
        <taxon>Eukaryota</taxon>
        <taxon>Metazoa</taxon>
        <taxon>Ecdysozoa</taxon>
        <taxon>Nematoda</taxon>
        <taxon>Enoplea</taxon>
        <taxon>Dorylaimia</taxon>
        <taxon>Trichinellida</taxon>
        <taxon>Trichinellidae</taxon>
        <taxon>Trichinella</taxon>
    </lineage>
</organism>
<protein>
    <submittedName>
        <fullName evidence="1">Uncharacterized protein</fullName>
    </submittedName>
</protein>
<sequence length="60" mass="6911">MLVLLMLAAVLTFLGKFCYLRISISNEAYTNAQQSTPSPLEILYFIEDISKQEIFNDHQQ</sequence>
<reference evidence="1 2" key="1">
    <citation type="submission" date="2015-01" db="EMBL/GenBank/DDBJ databases">
        <title>Evolution of Trichinella species and genotypes.</title>
        <authorList>
            <person name="Korhonen P.K."/>
            <person name="Edoardo P."/>
            <person name="Giuseppe L.R."/>
            <person name="Gasser R.B."/>
        </authorList>
    </citation>
    <scope>NUCLEOTIDE SEQUENCE [LARGE SCALE GENOMIC DNA]</scope>
    <source>
        <strain evidence="1">ISS470</strain>
    </source>
</reference>
<accession>A0A0V1FY19</accession>
<proteinExistence type="predicted"/>
<dbReference type="Proteomes" id="UP000054995">
    <property type="component" value="Unassembled WGS sequence"/>
</dbReference>